<dbReference type="OrthoDB" id="9813814at2"/>
<evidence type="ECO:0000256" key="4">
    <source>
        <dbReference type="ARBA" id="ARBA00023235"/>
    </source>
</evidence>
<dbReference type="SMART" id="SM01005">
    <property type="entry name" value="Ala_racemase_C"/>
    <property type="match status" value="1"/>
</dbReference>
<dbReference type="RefSeq" id="WP_099018819.1">
    <property type="nucleotide sequence ID" value="NZ_NIHB01000002.1"/>
</dbReference>
<evidence type="ECO:0000259" key="8">
    <source>
        <dbReference type="SMART" id="SM01005"/>
    </source>
</evidence>
<feature type="binding site" evidence="5 7">
    <location>
        <position position="301"/>
    </location>
    <ligand>
        <name>substrate</name>
    </ligand>
</feature>
<feature type="modified residue" description="N6-(pyridoxal phosphate)lysine" evidence="5 6">
    <location>
        <position position="36"/>
    </location>
</feature>
<dbReference type="AlphaFoldDB" id="A0A4R6XHU8"/>
<dbReference type="InterPro" id="IPR011079">
    <property type="entry name" value="Ala_racemase_C"/>
</dbReference>
<dbReference type="GO" id="GO:0030170">
    <property type="term" value="F:pyridoxal phosphate binding"/>
    <property type="evidence" value="ECO:0007669"/>
    <property type="project" value="UniProtKB-UniRule"/>
</dbReference>
<dbReference type="InterPro" id="IPR029066">
    <property type="entry name" value="PLP-binding_barrel"/>
</dbReference>
<dbReference type="Proteomes" id="UP000295724">
    <property type="component" value="Unassembled WGS sequence"/>
</dbReference>
<dbReference type="FunFam" id="3.20.20.10:FF:000002">
    <property type="entry name" value="Alanine racemase"/>
    <property type="match status" value="1"/>
</dbReference>
<dbReference type="GO" id="GO:0005829">
    <property type="term" value="C:cytosol"/>
    <property type="evidence" value="ECO:0007669"/>
    <property type="project" value="TreeGrafter"/>
</dbReference>
<evidence type="ECO:0000256" key="5">
    <source>
        <dbReference type="HAMAP-Rule" id="MF_01201"/>
    </source>
</evidence>
<comment type="caution">
    <text evidence="9">The sequence shown here is derived from an EMBL/GenBank/DDBJ whole genome shotgun (WGS) entry which is preliminary data.</text>
</comment>
<reference evidence="9 10" key="1">
    <citation type="submission" date="2019-03" db="EMBL/GenBank/DDBJ databases">
        <title>Genomic Encyclopedia of Type Strains, Phase IV (KMG-IV): sequencing the most valuable type-strain genomes for metagenomic binning, comparative biology and taxonomic classification.</title>
        <authorList>
            <person name="Goeker M."/>
        </authorList>
    </citation>
    <scope>NUCLEOTIDE SEQUENCE [LARGE SCALE GENOMIC DNA]</scope>
    <source>
        <strain evidence="9 10">DSM 25488</strain>
    </source>
</reference>
<comment type="similarity">
    <text evidence="5">Belongs to the alanine racemase family.</text>
</comment>
<accession>A0A4R6XHU8</accession>
<feature type="active site" description="Proton acceptor; specific for L-alanine" evidence="5">
    <location>
        <position position="254"/>
    </location>
</feature>
<sequence>MQRERGTQAEINTAHISHNLNQFKSLHPGKIIAVVKADAYGHGLATVVPHLKAADAFAVATIEEAIELRAINPDKAIILLEGVFNAEELTTALNHNFDVVVHQKYQIELLKEAQSKQRIDVWLKIDTGMNRLGFNPTEAEAHLKLIHDLPLVNQLRVMTHYASSDDVTAKQTQQQQTLNDWVKTLGYECSFSNTAAVLNQLSKPNEWVRVGIGLFGISPLSDRWAASFKLKPVMRMTAKIIATKDIQKGDLVGYGGTFQAKHPMRIGIVGMGYADGYPWTEKQSHVMVQGHKAKIIGRVSMDMMAIDLTDLSHVLTGFDVEAWGENWPIEAVADELGLIPYTLTCGITKRVKFNDIQ</sequence>
<organism evidence="9 10">
    <name type="scientific">Marinicella litoralis</name>
    <dbReference type="NCBI Taxonomy" id="644220"/>
    <lineage>
        <taxon>Bacteria</taxon>
        <taxon>Pseudomonadati</taxon>
        <taxon>Pseudomonadota</taxon>
        <taxon>Gammaproteobacteria</taxon>
        <taxon>Lysobacterales</taxon>
        <taxon>Marinicellaceae</taxon>
        <taxon>Marinicella</taxon>
    </lineage>
</organism>
<feature type="domain" description="Alanine racemase C-terminal" evidence="8">
    <location>
        <begin position="233"/>
        <end position="356"/>
    </location>
</feature>
<dbReference type="HAMAP" id="MF_01201">
    <property type="entry name" value="Ala_racemase"/>
    <property type="match status" value="1"/>
</dbReference>
<feature type="binding site" evidence="5 7">
    <location>
        <position position="131"/>
    </location>
    <ligand>
        <name>substrate</name>
    </ligand>
</feature>
<dbReference type="GO" id="GO:0030632">
    <property type="term" value="P:D-alanine biosynthetic process"/>
    <property type="evidence" value="ECO:0007669"/>
    <property type="project" value="UniProtKB-UniRule"/>
</dbReference>
<comment type="catalytic activity">
    <reaction evidence="1 5">
        <text>L-alanine = D-alanine</text>
        <dbReference type="Rhea" id="RHEA:20249"/>
        <dbReference type="ChEBI" id="CHEBI:57416"/>
        <dbReference type="ChEBI" id="CHEBI:57972"/>
        <dbReference type="EC" id="5.1.1.1"/>
    </reaction>
</comment>
<proteinExistence type="inferred from homology"/>
<evidence type="ECO:0000256" key="2">
    <source>
        <dbReference type="ARBA" id="ARBA00001933"/>
    </source>
</evidence>
<dbReference type="PROSITE" id="PS00395">
    <property type="entry name" value="ALANINE_RACEMASE"/>
    <property type="match status" value="1"/>
</dbReference>
<comment type="pathway">
    <text evidence="5">Amino-acid biosynthesis; D-alanine biosynthesis; D-alanine from L-alanine: step 1/1.</text>
</comment>
<dbReference type="Gene3D" id="3.20.20.10">
    <property type="entry name" value="Alanine racemase"/>
    <property type="match status" value="1"/>
</dbReference>
<evidence type="ECO:0000256" key="1">
    <source>
        <dbReference type="ARBA" id="ARBA00000316"/>
    </source>
</evidence>
<evidence type="ECO:0000256" key="6">
    <source>
        <dbReference type="PIRSR" id="PIRSR600821-50"/>
    </source>
</evidence>
<keyword evidence="4 5" id="KW-0413">Isomerase</keyword>
<keyword evidence="10" id="KW-1185">Reference proteome</keyword>
<dbReference type="Pfam" id="PF01168">
    <property type="entry name" value="Ala_racemase_N"/>
    <property type="match status" value="1"/>
</dbReference>
<feature type="active site" description="Proton acceptor; specific for D-alanine" evidence="5">
    <location>
        <position position="36"/>
    </location>
</feature>
<dbReference type="UniPathway" id="UPA00042">
    <property type="reaction ID" value="UER00497"/>
</dbReference>
<evidence type="ECO:0000313" key="10">
    <source>
        <dbReference type="Proteomes" id="UP000295724"/>
    </source>
</evidence>
<dbReference type="PRINTS" id="PR00992">
    <property type="entry name" value="ALARACEMASE"/>
</dbReference>
<dbReference type="Gene3D" id="2.40.37.10">
    <property type="entry name" value="Lyase, Ornithine Decarboxylase, Chain A, domain 1"/>
    <property type="match status" value="1"/>
</dbReference>
<dbReference type="InterPro" id="IPR001608">
    <property type="entry name" value="Ala_racemase_N"/>
</dbReference>
<dbReference type="SUPFAM" id="SSF51419">
    <property type="entry name" value="PLP-binding barrel"/>
    <property type="match status" value="1"/>
</dbReference>
<gene>
    <name evidence="9" type="ORF">C8D91_2508</name>
</gene>
<dbReference type="EMBL" id="SNZB01000006">
    <property type="protein sequence ID" value="TDR17450.1"/>
    <property type="molecule type" value="Genomic_DNA"/>
</dbReference>
<dbReference type="InterPro" id="IPR000821">
    <property type="entry name" value="Ala_racemase"/>
</dbReference>
<comment type="cofactor">
    <cofactor evidence="2 5 6">
        <name>pyridoxal 5'-phosphate</name>
        <dbReference type="ChEBI" id="CHEBI:597326"/>
    </cofactor>
</comment>
<comment type="function">
    <text evidence="5">Catalyzes the interconversion of L-alanine and D-alanine. May also act on other amino acids.</text>
</comment>
<keyword evidence="3 5" id="KW-0663">Pyridoxal phosphate</keyword>
<dbReference type="PANTHER" id="PTHR30511:SF0">
    <property type="entry name" value="ALANINE RACEMASE, CATABOLIC-RELATED"/>
    <property type="match status" value="1"/>
</dbReference>
<dbReference type="PANTHER" id="PTHR30511">
    <property type="entry name" value="ALANINE RACEMASE"/>
    <property type="match status" value="1"/>
</dbReference>
<dbReference type="InterPro" id="IPR009006">
    <property type="entry name" value="Ala_racemase/Decarboxylase_C"/>
</dbReference>
<dbReference type="EC" id="5.1.1.1" evidence="5"/>
<evidence type="ECO:0000313" key="9">
    <source>
        <dbReference type="EMBL" id="TDR17450.1"/>
    </source>
</evidence>
<dbReference type="GO" id="GO:0008784">
    <property type="term" value="F:alanine racemase activity"/>
    <property type="evidence" value="ECO:0007669"/>
    <property type="project" value="UniProtKB-UniRule"/>
</dbReference>
<dbReference type="Pfam" id="PF00842">
    <property type="entry name" value="Ala_racemase_C"/>
    <property type="match status" value="1"/>
</dbReference>
<dbReference type="SUPFAM" id="SSF50621">
    <property type="entry name" value="Alanine racemase C-terminal domain-like"/>
    <property type="match status" value="1"/>
</dbReference>
<name>A0A4R6XHU8_9GAMM</name>
<evidence type="ECO:0000256" key="3">
    <source>
        <dbReference type="ARBA" id="ARBA00022898"/>
    </source>
</evidence>
<dbReference type="InterPro" id="IPR020622">
    <property type="entry name" value="Ala_racemase_pyridoxalP-BS"/>
</dbReference>
<evidence type="ECO:0000256" key="7">
    <source>
        <dbReference type="PIRSR" id="PIRSR600821-52"/>
    </source>
</evidence>
<dbReference type="NCBIfam" id="TIGR00492">
    <property type="entry name" value="alr"/>
    <property type="match status" value="1"/>
</dbReference>
<protein>
    <recommendedName>
        <fullName evidence="5">Alanine racemase</fullName>
        <ecNumber evidence="5">5.1.1.1</ecNumber>
    </recommendedName>
</protein>